<feature type="transmembrane region" description="Helical" evidence="6">
    <location>
        <begin position="229"/>
        <end position="250"/>
    </location>
</feature>
<dbReference type="GO" id="GO:0030420">
    <property type="term" value="P:establishment of competence for transformation"/>
    <property type="evidence" value="ECO:0007669"/>
    <property type="project" value="InterPro"/>
</dbReference>
<dbReference type="NCBIfam" id="TIGR00360">
    <property type="entry name" value="ComEC_N-term"/>
    <property type="match status" value="1"/>
</dbReference>
<evidence type="ECO:0000256" key="6">
    <source>
        <dbReference type="SAM" id="Phobius"/>
    </source>
</evidence>
<name>A0A2J8I723_VIBDI</name>
<dbReference type="RefSeq" id="WP_102965543.1">
    <property type="nucleotide sequence ID" value="NZ_POSK01000002.1"/>
</dbReference>
<dbReference type="EMBL" id="POSK01000002">
    <property type="protein sequence ID" value="PNI06308.1"/>
    <property type="molecule type" value="Genomic_DNA"/>
</dbReference>
<reference evidence="8 9" key="1">
    <citation type="submission" date="2018-01" db="EMBL/GenBank/DDBJ databases">
        <title>Draft genome sequences of six Vibrio diazotrophicus strains isolated from deep-sea sediments of the Baltic Sea.</title>
        <authorList>
            <person name="Castillo D."/>
            <person name="Vandieken V."/>
            <person name="Chiang O."/>
            <person name="Middelboe M."/>
        </authorList>
    </citation>
    <scope>NUCLEOTIDE SEQUENCE [LARGE SCALE GENOMIC DNA]</scope>
    <source>
        <strain evidence="8 9">60.27F</strain>
    </source>
</reference>
<sequence length="747" mass="84221">MTLLSKNWTLASFSLTVLSSPYWPYMPDLGFALFCPLFIILSVRFTKLRRWGGIVLALLVIITHGNVVKTQSSSIFQAGLDITIKGKVDSFFKQISYGYEGSVAVHQINDHVVTTWLSPRIRLISPLLLQIGDHFEFAVKVKPVVGRLNEVGFDVESYSLSQGWVARASVVNNSRFQISSGLSLRNWIYDSVQKQISDSPFKGMITALMFGERSGLSQTDWMQLRNSGLIHLVAISGLHIGIAFGIGYVLGLGVSRLHPMFVWFPFILGASFAMSYAWLAGFTLPTQRALIMCLLNVLLIALRIHVSVSRRILLTLAAVLMVDPFASLASSFWLSFIAVCIVIYLCSITAHWTQWWTRFIAGQVMLVLMMAPVSVYFFGGVSWVSTLFNMVFIPWFSFLIIPVLFVAVIATCLDFPYSGGLWQLVDFSFQPLAHALPHATSGWINISEWLLQLMLVLTLVWLLRMVVSRFSQILLTIILISTLLFRTPSYDWRMDVLDVGHGLAVLIEKDGKTLLYDTGSSWENGSYVRSVIAPLLAKRGTDTIDAVIYSHFDDDHAGGKKDVDQLLLPRNVYSSQYIEHALACVRGEEWQWQGLHFSVLWPPKRVERAFNQHSCVVRVSDMKHAHSVLLSGDVTAVGEWLLARDNAMLQSDVMIVPHHGSKTSSTQAFIERVSPQIAIASLDKTNRWNLPHPDIVDRYTSLGSEWYDTGESGQITLKYRAESRHLFTLRQDGIIPWYRQMLRKEVE</sequence>
<dbReference type="InterPro" id="IPR036866">
    <property type="entry name" value="RibonucZ/Hydroxyglut_hydro"/>
</dbReference>
<feature type="transmembrane region" description="Helical" evidence="6">
    <location>
        <begin position="289"/>
        <end position="306"/>
    </location>
</feature>
<evidence type="ECO:0000313" key="9">
    <source>
        <dbReference type="Proteomes" id="UP000236449"/>
    </source>
</evidence>
<feature type="domain" description="Metallo-beta-lactamase" evidence="7">
    <location>
        <begin position="501"/>
        <end position="682"/>
    </location>
</feature>
<evidence type="ECO:0000256" key="1">
    <source>
        <dbReference type="ARBA" id="ARBA00004651"/>
    </source>
</evidence>
<keyword evidence="5 6" id="KW-0472">Membrane</keyword>
<dbReference type="PANTHER" id="PTHR30619">
    <property type="entry name" value="DNA INTERNALIZATION/COMPETENCE PROTEIN COMEC/REC2"/>
    <property type="match status" value="1"/>
</dbReference>
<keyword evidence="3 6" id="KW-0812">Transmembrane</keyword>
<dbReference type="PANTHER" id="PTHR30619:SF1">
    <property type="entry name" value="RECOMBINATION PROTEIN 2"/>
    <property type="match status" value="1"/>
</dbReference>
<proteinExistence type="predicted"/>
<dbReference type="InterPro" id="IPR004477">
    <property type="entry name" value="ComEC_N"/>
</dbReference>
<evidence type="ECO:0000313" key="8">
    <source>
        <dbReference type="EMBL" id="PNI06308.1"/>
    </source>
</evidence>
<dbReference type="NCBIfam" id="TIGR00361">
    <property type="entry name" value="ComEC_Rec2"/>
    <property type="match status" value="1"/>
</dbReference>
<feature type="transmembrane region" description="Helical" evidence="6">
    <location>
        <begin position="326"/>
        <end position="347"/>
    </location>
</feature>
<comment type="caution">
    <text evidence="8">The sequence shown here is derived from an EMBL/GenBank/DDBJ whole genome shotgun (WGS) entry which is preliminary data.</text>
</comment>
<dbReference type="InterPro" id="IPR001279">
    <property type="entry name" value="Metallo-B-lactamas"/>
</dbReference>
<dbReference type="GO" id="GO:0005886">
    <property type="term" value="C:plasma membrane"/>
    <property type="evidence" value="ECO:0007669"/>
    <property type="project" value="UniProtKB-SubCell"/>
</dbReference>
<feature type="transmembrane region" description="Helical" evidence="6">
    <location>
        <begin position="29"/>
        <end position="46"/>
    </location>
</feature>
<evidence type="ECO:0000256" key="4">
    <source>
        <dbReference type="ARBA" id="ARBA00022989"/>
    </source>
</evidence>
<dbReference type="InterPro" id="IPR035681">
    <property type="entry name" value="ComA-like_MBL"/>
</dbReference>
<keyword evidence="2" id="KW-1003">Cell membrane</keyword>
<feature type="transmembrane region" description="Helical" evidence="6">
    <location>
        <begin position="443"/>
        <end position="463"/>
    </location>
</feature>
<dbReference type="Gene3D" id="3.60.15.10">
    <property type="entry name" value="Ribonuclease Z/Hydroxyacylglutathione hydrolase-like"/>
    <property type="match status" value="1"/>
</dbReference>
<feature type="transmembrane region" description="Helical" evidence="6">
    <location>
        <begin position="469"/>
        <end position="485"/>
    </location>
</feature>
<dbReference type="Pfam" id="PF13567">
    <property type="entry name" value="DUF4131"/>
    <property type="match status" value="1"/>
</dbReference>
<dbReference type="InterPro" id="IPR025405">
    <property type="entry name" value="DUF4131"/>
</dbReference>
<dbReference type="CDD" id="cd07731">
    <property type="entry name" value="ComA-like_MBL-fold"/>
    <property type="match status" value="1"/>
</dbReference>
<dbReference type="Pfam" id="PF03772">
    <property type="entry name" value="Competence"/>
    <property type="match status" value="1"/>
</dbReference>
<dbReference type="OrthoDB" id="9761531at2"/>
<dbReference type="InterPro" id="IPR052159">
    <property type="entry name" value="Competence_DNA_uptake"/>
</dbReference>
<organism evidence="8 9">
    <name type="scientific">Vibrio diazotrophicus</name>
    <dbReference type="NCBI Taxonomy" id="685"/>
    <lineage>
        <taxon>Bacteria</taxon>
        <taxon>Pseudomonadati</taxon>
        <taxon>Pseudomonadota</taxon>
        <taxon>Gammaproteobacteria</taxon>
        <taxon>Vibrionales</taxon>
        <taxon>Vibrionaceae</taxon>
        <taxon>Vibrio</taxon>
    </lineage>
</organism>
<evidence type="ECO:0000256" key="5">
    <source>
        <dbReference type="ARBA" id="ARBA00023136"/>
    </source>
</evidence>
<feature type="transmembrane region" description="Helical" evidence="6">
    <location>
        <begin position="391"/>
        <end position="413"/>
    </location>
</feature>
<evidence type="ECO:0000256" key="3">
    <source>
        <dbReference type="ARBA" id="ARBA00022692"/>
    </source>
</evidence>
<gene>
    <name evidence="8" type="ORF">C1N32_04725</name>
</gene>
<dbReference type="AlphaFoldDB" id="A0A2J8I723"/>
<evidence type="ECO:0000256" key="2">
    <source>
        <dbReference type="ARBA" id="ARBA00022475"/>
    </source>
</evidence>
<dbReference type="SUPFAM" id="SSF56281">
    <property type="entry name" value="Metallo-hydrolase/oxidoreductase"/>
    <property type="match status" value="1"/>
</dbReference>
<dbReference type="InterPro" id="IPR004797">
    <property type="entry name" value="Competence_ComEC/Rec2"/>
</dbReference>
<dbReference type="Pfam" id="PF00753">
    <property type="entry name" value="Lactamase_B"/>
    <property type="match status" value="1"/>
</dbReference>
<protein>
    <submittedName>
        <fullName evidence="8">DNA internalization-related competence protein ComEC/Rec2</fullName>
    </submittedName>
</protein>
<feature type="transmembrane region" description="Helical" evidence="6">
    <location>
        <begin position="262"/>
        <end position="282"/>
    </location>
</feature>
<keyword evidence="4 6" id="KW-1133">Transmembrane helix</keyword>
<feature type="transmembrane region" description="Helical" evidence="6">
    <location>
        <begin position="359"/>
        <end position="379"/>
    </location>
</feature>
<dbReference type="Proteomes" id="UP000236449">
    <property type="component" value="Unassembled WGS sequence"/>
</dbReference>
<comment type="subcellular location">
    <subcellularLocation>
        <location evidence="1">Cell membrane</location>
        <topology evidence="1">Multi-pass membrane protein</topology>
    </subcellularLocation>
</comment>
<accession>A0A2J8I723</accession>
<evidence type="ECO:0000259" key="7">
    <source>
        <dbReference type="SMART" id="SM00849"/>
    </source>
</evidence>
<dbReference type="SMART" id="SM00849">
    <property type="entry name" value="Lactamase_B"/>
    <property type="match status" value="1"/>
</dbReference>